<keyword evidence="10" id="KW-1185">Reference proteome</keyword>
<feature type="transmembrane region" description="Helical" evidence="8">
    <location>
        <begin position="53"/>
        <end position="73"/>
    </location>
</feature>
<dbReference type="Proteomes" id="UP000199073">
    <property type="component" value="Unassembled WGS sequence"/>
</dbReference>
<proteinExistence type="inferred from homology"/>
<feature type="transmembrane region" description="Helical" evidence="8">
    <location>
        <begin position="229"/>
        <end position="251"/>
    </location>
</feature>
<evidence type="ECO:0000256" key="3">
    <source>
        <dbReference type="ARBA" id="ARBA00022448"/>
    </source>
</evidence>
<evidence type="ECO:0000256" key="7">
    <source>
        <dbReference type="ARBA" id="ARBA00023136"/>
    </source>
</evidence>
<dbReference type="PANTHER" id="PTHR30047:SF7">
    <property type="entry name" value="HIGH-AFFINITY CHOLINE TRANSPORT PROTEIN"/>
    <property type="match status" value="1"/>
</dbReference>
<sequence length="515" mass="56493">MKKIFESIFGEYDQYVFYPLMATLTAAVGLIVFDNKGFQAFFDTINKWLIFNFAWGFQVSALIVILFGFWLAFSRYGKLKLGKEDDQPEFSTLAWVSMMFSAGFGLGVWMWTGAEIMYHLDTSAMIANAGQTGKPGGVPMALQSVFMDWGIHGWMLFAVGGLAIAFPAYRLGKPINLAAGLYGIFKEKAYTNKWGKATDVLGAVASLGGTAAALGFGITMIGFGLSSFLGIEVGFTGKVISMIFLVAAFVASASSGIKRGIKFLSLVNIWMSAALCIFLLIVGPTNYIFTNIFEALGLYLNNFFSASLWGDAGTFVNGEWQTRGWNNWWLVFFILWWASYIPFCGGFIARISKGRTIKEYVLGSVILPTAMTFILFGIMGSIAAHIEISGAFPIYESIKNDVGSTLYVILEQYPFASITTVFVFVSTIIYGITTYDSTTYFISMQVAKGESDPKITMRILWGAVIGFFGLVSVSVGNFDAIKSLAIVCGAPFFVVLIVYMYSIVKMLKMADTGDL</sequence>
<dbReference type="InterPro" id="IPR000060">
    <property type="entry name" value="BCCT_transptr"/>
</dbReference>
<reference evidence="9 10" key="1">
    <citation type="submission" date="2016-10" db="EMBL/GenBank/DDBJ databases">
        <authorList>
            <person name="de Groot N.N."/>
        </authorList>
    </citation>
    <scope>NUCLEOTIDE SEQUENCE [LARGE SCALE GENOMIC DNA]</scope>
    <source>
        <strain evidence="9 10">DSM 12130</strain>
    </source>
</reference>
<gene>
    <name evidence="9" type="ORF">SAMN05660330_03513</name>
</gene>
<feature type="transmembrane region" description="Helical" evidence="8">
    <location>
        <begin position="263"/>
        <end position="283"/>
    </location>
</feature>
<evidence type="ECO:0000256" key="6">
    <source>
        <dbReference type="ARBA" id="ARBA00022989"/>
    </source>
</evidence>
<dbReference type="AlphaFoldDB" id="A0A1H0UEY1"/>
<evidence type="ECO:0000313" key="10">
    <source>
        <dbReference type="Proteomes" id="UP000199073"/>
    </source>
</evidence>
<feature type="transmembrane region" description="Helical" evidence="8">
    <location>
        <begin position="328"/>
        <end position="348"/>
    </location>
</feature>
<dbReference type="GO" id="GO:0005886">
    <property type="term" value="C:plasma membrane"/>
    <property type="evidence" value="ECO:0007669"/>
    <property type="project" value="UniProtKB-SubCell"/>
</dbReference>
<feature type="transmembrane region" description="Helical" evidence="8">
    <location>
        <begin position="12"/>
        <end position="33"/>
    </location>
</feature>
<feature type="transmembrane region" description="Helical" evidence="8">
    <location>
        <begin position="149"/>
        <end position="169"/>
    </location>
</feature>
<feature type="transmembrane region" description="Helical" evidence="8">
    <location>
        <begin position="455"/>
        <end position="475"/>
    </location>
</feature>
<organism evidence="9 10">
    <name type="scientific">Desulforhopalus singaporensis</name>
    <dbReference type="NCBI Taxonomy" id="91360"/>
    <lineage>
        <taxon>Bacteria</taxon>
        <taxon>Pseudomonadati</taxon>
        <taxon>Thermodesulfobacteriota</taxon>
        <taxon>Desulfobulbia</taxon>
        <taxon>Desulfobulbales</taxon>
        <taxon>Desulfocapsaceae</taxon>
        <taxon>Desulforhopalus</taxon>
    </lineage>
</organism>
<feature type="transmembrane region" description="Helical" evidence="8">
    <location>
        <begin position="413"/>
        <end position="435"/>
    </location>
</feature>
<dbReference type="EMBL" id="FNJI01000031">
    <property type="protein sequence ID" value="SDP64548.1"/>
    <property type="molecule type" value="Genomic_DNA"/>
</dbReference>
<dbReference type="OrthoDB" id="9775735at2"/>
<dbReference type="Pfam" id="PF02028">
    <property type="entry name" value="BCCT"/>
    <property type="match status" value="1"/>
</dbReference>
<keyword evidence="6 8" id="KW-1133">Transmembrane helix</keyword>
<feature type="transmembrane region" description="Helical" evidence="8">
    <location>
        <begin position="200"/>
        <end position="223"/>
    </location>
</feature>
<keyword evidence="5 8" id="KW-0812">Transmembrane</keyword>
<evidence type="ECO:0000256" key="8">
    <source>
        <dbReference type="SAM" id="Phobius"/>
    </source>
</evidence>
<accession>A0A1H0UEY1</accession>
<comment type="similarity">
    <text evidence="2">Belongs to the BCCT transporter (TC 2.A.15) family.</text>
</comment>
<feature type="transmembrane region" description="Helical" evidence="8">
    <location>
        <begin position="93"/>
        <end position="112"/>
    </location>
</feature>
<dbReference type="GO" id="GO:0022857">
    <property type="term" value="F:transmembrane transporter activity"/>
    <property type="evidence" value="ECO:0007669"/>
    <property type="project" value="InterPro"/>
</dbReference>
<keyword evidence="4" id="KW-1003">Cell membrane</keyword>
<dbReference type="STRING" id="91360.SAMN05660330_03513"/>
<feature type="transmembrane region" description="Helical" evidence="8">
    <location>
        <begin position="481"/>
        <end position="501"/>
    </location>
</feature>
<keyword evidence="3" id="KW-0813">Transport</keyword>
<evidence type="ECO:0000256" key="5">
    <source>
        <dbReference type="ARBA" id="ARBA00022692"/>
    </source>
</evidence>
<dbReference type="RefSeq" id="WP_092225192.1">
    <property type="nucleotide sequence ID" value="NZ_FNJI01000031.1"/>
</dbReference>
<name>A0A1H0UEY1_9BACT</name>
<evidence type="ECO:0000256" key="1">
    <source>
        <dbReference type="ARBA" id="ARBA00004651"/>
    </source>
</evidence>
<comment type="subcellular location">
    <subcellularLocation>
        <location evidence="1">Cell membrane</location>
        <topology evidence="1">Multi-pass membrane protein</topology>
    </subcellularLocation>
</comment>
<dbReference type="PANTHER" id="PTHR30047">
    <property type="entry name" value="HIGH-AFFINITY CHOLINE TRANSPORT PROTEIN-RELATED"/>
    <property type="match status" value="1"/>
</dbReference>
<protein>
    <submittedName>
        <fullName evidence="9">Glycine betaine transporter</fullName>
    </submittedName>
</protein>
<evidence type="ECO:0000313" key="9">
    <source>
        <dbReference type="EMBL" id="SDP64548.1"/>
    </source>
</evidence>
<feature type="transmembrane region" description="Helical" evidence="8">
    <location>
        <begin position="360"/>
        <end position="386"/>
    </location>
</feature>
<evidence type="ECO:0000256" key="2">
    <source>
        <dbReference type="ARBA" id="ARBA00005658"/>
    </source>
</evidence>
<evidence type="ECO:0000256" key="4">
    <source>
        <dbReference type="ARBA" id="ARBA00022475"/>
    </source>
</evidence>
<keyword evidence="7 8" id="KW-0472">Membrane</keyword>